<dbReference type="OrthoDB" id="538223at2759"/>
<evidence type="ECO:0000256" key="3">
    <source>
        <dbReference type="PROSITE-ProRule" id="PRU00221"/>
    </source>
</evidence>
<dbReference type="PRINTS" id="PR00320">
    <property type="entry name" value="GPROTEINBRPT"/>
</dbReference>
<feature type="repeat" description="WD" evidence="3">
    <location>
        <begin position="311"/>
        <end position="352"/>
    </location>
</feature>
<dbReference type="InterPro" id="IPR001680">
    <property type="entry name" value="WD40_rpt"/>
</dbReference>
<protein>
    <submittedName>
        <fullName evidence="4">Uncharacterized protein</fullName>
    </submittedName>
</protein>
<evidence type="ECO:0000256" key="2">
    <source>
        <dbReference type="ARBA" id="ARBA00022737"/>
    </source>
</evidence>
<feature type="repeat" description="WD" evidence="3">
    <location>
        <begin position="65"/>
        <end position="94"/>
    </location>
</feature>
<dbReference type="EMBL" id="MPUH01000399">
    <property type="protein sequence ID" value="OMJ80992.1"/>
    <property type="molecule type" value="Genomic_DNA"/>
</dbReference>
<feature type="repeat" description="WD" evidence="3">
    <location>
        <begin position="145"/>
        <end position="186"/>
    </location>
</feature>
<name>A0A1R2BVZ4_9CILI</name>
<comment type="caution">
    <text evidence="4">The sequence shown here is derived from an EMBL/GenBank/DDBJ whole genome shotgun (WGS) entry which is preliminary data.</text>
</comment>
<dbReference type="Pfam" id="PF00400">
    <property type="entry name" value="WD40"/>
    <property type="match status" value="8"/>
</dbReference>
<feature type="repeat" description="WD" evidence="3">
    <location>
        <begin position="187"/>
        <end position="228"/>
    </location>
</feature>
<reference evidence="4 5" key="1">
    <citation type="submission" date="2016-11" db="EMBL/GenBank/DDBJ databases">
        <title>The macronuclear genome of Stentor coeruleus: a giant cell with tiny introns.</title>
        <authorList>
            <person name="Slabodnick M."/>
            <person name="Ruby J.G."/>
            <person name="Reiff S.B."/>
            <person name="Swart E.C."/>
            <person name="Gosai S."/>
            <person name="Prabakaran S."/>
            <person name="Witkowska E."/>
            <person name="Larue G.E."/>
            <person name="Fisher S."/>
            <person name="Freeman R.M."/>
            <person name="Gunawardena J."/>
            <person name="Chu W."/>
            <person name="Stover N.A."/>
            <person name="Gregory B.D."/>
            <person name="Nowacki M."/>
            <person name="Derisi J."/>
            <person name="Roy S.W."/>
            <person name="Marshall W.F."/>
            <person name="Sood P."/>
        </authorList>
    </citation>
    <scope>NUCLEOTIDE SEQUENCE [LARGE SCALE GENOMIC DNA]</scope>
    <source>
        <strain evidence="4">WM001</strain>
    </source>
</reference>
<keyword evidence="5" id="KW-1185">Reference proteome</keyword>
<dbReference type="PROSITE" id="PS50082">
    <property type="entry name" value="WD_REPEATS_2"/>
    <property type="match status" value="8"/>
</dbReference>
<dbReference type="SUPFAM" id="SSF50978">
    <property type="entry name" value="WD40 repeat-like"/>
    <property type="match status" value="2"/>
</dbReference>
<dbReference type="PANTHER" id="PTHR19879:SF9">
    <property type="entry name" value="TRANSCRIPTION INITIATION FACTOR TFIID SUBUNIT 5"/>
    <property type="match status" value="1"/>
</dbReference>
<feature type="repeat" description="WD" evidence="3">
    <location>
        <begin position="353"/>
        <end position="394"/>
    </location>
</feature>
<dbReference type="SMART" id="SM00320">
    <property type="entry name" value="WD40"/>
    <property type="match status" value="9"/>
</dbReference>
<dbReference type="PANTHER" id="PTHR19879">
    <property type="entry name" value="TRANSCRIPTION INITIATION FACTOR TFIID"/>
    <property type="match status" value="1"/>
</dbReference>
<dbReference type="Proteomes" id="UP000187209">
    <property type="component" value="Unassembled WGS sequence"/>
</dbReference>
<dbReference type="Gene3D" id="2.130.10.10">
    <property type="entry name" value="YVTN repeat-like/Quinoprotein amine dehydrogenase"/>
    <property type="match status" value="3"/>
</dbReference>
<dbReference type="InterPro" id="IPR036322">
    <property type="entry name" value="WD40_repeat_dom_sf"/>
</dbReference>
<evidence type="ECO:0000256" key="1">
    <source>
        <dbReference type="ARBA" id="ARBA00022574"/>
    </source>
</evidence>
<dbReference type="InterPro" id="IPR020472">
    <property type="entry name" value="WD40_PAC1"/>
</dbReference>
<dbReference type="PROSITE" id="PS50294">
    <property type="entry name" value="WD_REPEATS_REGION"/>
    <property type="match status" value="8"/>
</dbReference>
<feature type="repeat" description="WD" evidence="3">
    <location>
        <begin position="103"/>
        <end position="144"/>
    </location>
</feature>
<keyword evidence="2" id="KW-0677">Repeat</keyword>
<feature type="repeat" description="WD" evidence="3">
    <location>
        <begin position="23"/>
        <end position="64"/>
    </location>
</feature>
<organism evidence="4 5">
    <name type="scientific">Stentor coeruleus</name>
    <dbReference type="NCBI Taxonomy" id="5963"/>
    <lineage>
        <taxon>Eukaryota</taxon>
        <taxon>Sar</taxon>
        <taxon>Alveolata</taxon>
        <taxon>Ciliophora</taxon>
        <taxon>Postciliodesmatophora</taxon>
        <taxon>Heterotrichea</taxon>
        <taxon>Heterotrichida</taxon>
        <taxon>Stentoridae</taxon>
        <taxon>Stentor</taxon>
    </lineage>
</organism>
<dbReference type="CDD" id="cd00200">
    <property type="entry name" value="WD40"/>
    <property type="match status" value="1"/>
</dbReference>
<keyword evidence="1 3" id="KW-0853">WD repeat</keyword>
<proteinExistence type="predicted"/>
<dbReference type="InterPro" id="IPR015943">
    <property type="entry name" value="WD40/YVTN_repeat-like_dom_sf"/>
</dbReference>
<gene>
    <name evidence="4" type="ORF">SteCoe_18650</name>
</gene>
<evidence type="ECO:0000313" key="5">
    <source>
        <dbReference type="Proteomes" id="UP000187209"/>
    </source>
</evidence>
<dbReference type="InterPro" id="IPR019775">
    <property type="entry name" value="WD40_repeat_CS"/>
</dbReference>
<dbReference type="AlphaFoldDB" id="A0A1R2BVZ4"/>
<evidence type="ECO:0000313" key="4">
    <source>
        <dbReference type="EMBL" id="OMJ80992.1"/>
    </source>
</evidence>
<accession>A0A1R2BVZ4</accession>
<sequence>MLSLASRTLNKNTQKTDDLGMFLEGHSLSVNALALSSNEKILASGSTDKTIRVWDLENHQQICLLTEHTDTISFLLFPSFLISSSIDSTIRIWDPKNFSCTHIFQNFSEVNTFAVSIENDFLLSGCSDNTIKIWNLLTKRREAVLHGHENPIVCIKITSDDAWGISGSVDCTIKVWNISKKRLEYTLEGHTSYITCIAFSSKYNLLISGSSDNLVKLWNFTTKKIRSTFTSHTAHIVCVYFLKNDDFFISGSSDGMIYIWDLKTKLIEKSIQISPFLYFIISRIYNHIIGSFENTSIKAINIKNTNEVFSIYGHTQKVTKIIKSEKLGLIISSSKDATIRLWDFQTKEIISVLEFHSKSVNDIIIFEDDMKLISCSDDETVKIWDLENKRVEKTFKTHSMPVVTIFSLPNKNFLSVGKDCKCCIYSFDSKSLCRIIRIQSYKSRSFSLCTSRKYIVITEKLDQNVPNIGLWIYKIIKTNT</sequence>
<feature type="repeat" description="WD" evidence="3">
    <location>
        <begin position="229"/>
        <end position="270"/>
    </location>
</feature>
<dbReference type="PROSITE" id="PS00678">
    <property type="entry name" value="WD_REPEATS_1"/>
    <property type="match status" value="5"/>
</dbReference>